<evidence type="ECO:0000313" key="3">
    <source>
        <dbReference type="Proteomes" id="UP001595916"/>
    </source>
</evidence>
<feature type="transmembrane region" description="Helical" evidence="1">
    <location>
        <begin position="37"/>
        <end position="57"/>
    </location>
</feature>
<feature type="transmembrane region" description="Helical" evidence="1">
    <location>
        <begin position="6"/>
        <end position="25"/>
    </location>
</feature>
<dbReference type="EMBL" id="JBHSHL010000022">
    <property type="protein sequence ID" value="MFC4804663.1"/>
    <property type="molecule type" value="Genomic_DNA"/>
</dbReference>
<sequence length="58" mass="6195">MVGVLMVVIFIISNVIVSSIRGLFMKIIGATVMPFKISTQLIISGGLTLMAMELLGLL</sequence>
<gene>
    <name evidence="2" type="ORF">ACFO4R_06155</name>
</gene>
<evidence type="ECO:0000313" key="2">
    <source>
        <dbReference type="EMBL" id="MFC4804663.1"/>
    </source>
</evidence>
<comment type="caution">
    <text evidence="2">The sequence shown here is derived from an EMBL/GenBank/DDBJ whole genome shotgun (WGS) entry which is preliminary data.</text>
</comment>
<proteinExistence type="predicted"/>
<dbReference type="RefSeq" id="WP_379788177.1">
    <property type="nucleotide sequence ID" value="NZ_JBHSHL010000022.1"/>
</dbReference>
<evidence type="ECO:0000256" key="1">
    <source>
        <dbReference type="SAM" id="Phobius"/>
    </source>
</evidence>
<keyword evidence="3" id="KW-1185">Reference proteome</keyword>
<dbReference type="Proteomes" id="UP001595916">
    <property type="component" value="Unassembled WGS sequence"/>
</dbReference>
<name>A0ABV9QLB5_9FIRM</name>
<keyword evidence="1" id="KW-0812">Transmembrane</keyword>
<keyword evidence="1" id="KW-0472">Membrane</keyword>
<reference evidence="3" key="1">
    <citation type="journal article" date="2019" name="Int. J. Syst. Evol. Microbiol.">
        <title>The Global Catalogue of Microorganisms (GCM) 10K type strain sequencing project: providing services to taxonomists for standard genome sequencing and annotation.</title>
        <authorList>
            <consortium name="The Broad Institute Genomics Platform"/>
            <consortium name="The Broad Institute Genome Sequencing Center for Infectious Disease"/>
            <person name="Wu L."/>
            <person name="Ma J."/>
        </authorList>
    </citation>
    <scope>NUCLEOTIDE SEQUENCE [LARGE SCALE GENOMIC DNA]</scope>
    <source>
        <strain evidence="3">CCUG 46385</strain>
    </source>
</reference>
<protein>
    <submittedName>
        <fullName evidence="2">Uncharacterized protein</fullName>
    </submittedName>
</protein>
<keyword evidence="1" id="KW-1133">Transmembrane helix</keyword>
<organism evidence="2 3">
    <name type="scientific">Filifactor villosus</name>
    <dbReference type="NCBI Taxonomy" id="29374"/>
    <lineage>
        <taxon>Bacteria</taxon>
        <taxon>Bacillati</taxon>
        <taxon>Bacillota</taxon>
        <taxon>Clostridia</taxon>
        <taxon>Peptostreptococcales</taxon>
        <taxon>Filifactoraceae</taxon>
        <taxon>Filifactor</taxon>
    </lineage>
</organism>
<accession>A0ABV9QLB5</accession>